<feature type="transmembrane region" description="Helical" evidence="7">
    <location>
        <begin position="136"/>
        <end position="156"/>
    </location>
</feature>
<evidence type="ECO:0000256" key="3">
    <source>
        <dbReference type="ARBA" id="ARBA00022448"/>
    </source>
</evidence>
<organism evidence="8 9">
    <name type="scientific">Cuscuta campestris</name>
    <dbReference type="NCBI Taxonomy" id="132261"/>
    <lineage>
        <taxon>Eukaryota</taxon>
        <taxon>Viridiplantae</taxon>
        <taxon>Streptophyta</taxon>
        <taxon>Embryophyta</taxon>
        <taxon>Tracheophyta</taxon>
        <taxon>Spermatophyta</taxon>
        <taxon>Magnoliopsida</taxon>
        <taxon>eudicotyledons</taxon>
        <taxon>Gunneridae</taxon>
        <taxon>Pentapetalae</taxon>
        <taxon>asterids</taxon>
        <taxon>lamiids</taxon>
        <taxon>Solanales</taxon>
        <taxon>Convolvulaceae</taxon>
        <taxon>Cuscuteae</taxon>
        <taxon>Cuscuta</taxon>
        <taxon>Cuscuta subgen. Grammica</taxon>
        <taxon>Cuscuta sect. Cleistogrammica</taxon>
    </lineage>
</organism>
<comment type="subcellular location">
    <subcellularLocation>
        <location evidence="1 7">Membrane</location>
        <topology evidence="1 7">Multi-pass membrane protein</topology>
    </subcellularLocation>
</comment>
<evidence type="ECO:0000256" key="4">
    <source>
        <dbReference type="ARBA" id="ARBA00022692"/>
    </source>
</evidence>
<feature type="transmembrane region" description="Helical" evidence="7">
    <location>
        <begin position="275"/>
        <end position="296"/>
    </location>
</feature>
<comment type="similarity">
    <text evidence="2 7">Belongs to the purine permeases (TC 2.A.7.14) family.</text>
</comment>
<dbReference type="PANTHER" id="PTHR31376">
    <property type="entry name" value="OS09G0467300 PROTEIN-RELATED"/>
    <property type="match status" value="1"/>
</dbReference>
<dbReference type="Proteomes" id="UP000595140">
    <property type="component" value="Unassembled WGS sequence"/>
</dbReference>
<comment type="caution">
    <text evidence="7">Lacks conserved residue(s) required for the propagation of feature annotation.</text>
</comment>
<evidence type="ECO:0000256" key="6">
    <source>
        <dbReference type="ARBA" id="ARBA00023136"/>
    </source>
</evidence>
<feature type="transmembrane region" description="Helical" evidence="7">
    <location>
        <begin position="247"/>
        <end position="268"/>
    </location>
</feature>
<evidence type="ECO:0000313" key="8">
    <source>
        <dbReference type="EMBL" id="VFQ74242.1"/>
    </source>
</evidence>
<dbReference type="InterPro" id="IPR030182">
    <property type="entry name" value="PUP_plant"/>
</dbReference>
<reference evidence="8 9" key="1">
    <citation type="submission" date="2018-04" db="EMBL/GenBank/DDBJ databases">
        <authorList>
            <person name="Vogel A."/>
        </authorList>
    </citation>
    <scope>NUCLEOTIDE SEQUENCE [LARGE SCALE GENOMIC DNA]</scope>
</reference>
<dbReference type="InterPro" id="IPR037185">
    <property type="entry name" value="EmrE-like"/>
</dbReference>
<keyword evidence="3 7" id="KW-0813">Transport</keyword>
<evidence type="ECO:0000256" key="7">
    <source>
        <dbReference type="RuleBase" id="RU368015"/>
    </source>
</evidence>
<protein>
    <recommendedName>
        <fullName evidence="7">Probable purine permease</fullName>
    </recommendedName>
</protein>
<keyword evidence="5 7" id="KW-1133">Transmembrane helix</keyword>
<dbReference type="OrthoDB" id="1865379at2759"/>
<evidence type="ECO:0000256" key="5">
    <source>
        <dbReference type="ARBA" id="ARBA00022989"/>
    </source>
</evidence>
<feature type="transmembrane region" description="Helical" evidence="7">
    <location>
        <begin position="79"/>
        <end position="98"/>
    </location>
</feature>
<keyword evidence="6 7" id="KW-0472">Membrane</keyword>
<gene>
    <name evidence="8" type="ORF">CCAM_LOCUS16018</name>
</gene>
<keyword evidence="4 7" id="KW-0812">Transmembrane</keyword>
<feature type="transmembrane region" description="Helical" evidence="7">
    <location>
        <begin position="168"/>
        <end position="189"/>
    </location>
</feature>
<dbReference type="EMBL" id="OOIL02001327">
    <property type="protein sequence ID" value="VFQ74242.1"/>
    <property type="molecule type" value="Genomic_DNA"/>
</dbReference>
<name>A0A484LCS0_9ASTE</name>
<evidence type="ECO:0000256" key="1">
    <source>
        <dbReference type="ARBA" id="ARBA00004141"/>
    </source>
</evidence>
<dbReference type="GO" id="GO:0015211">
    <property type="term" value="F:purine nucleoside transmembrane transporter activity"/>
    <property type="evidence" value="ECO:0007669"/>
    <property type="project" value="UniProtKB-UniRule"/>
</dbReference>
<sequence length="358" mass="38317">MMKRLLLCLSSLILAGGVCGGPLLLRLYFLRGGHLIWFASWIQTAGFPFILIPLFISYHRRRSGGKSPEKAKLFQITPFLSVCAASIGILVGVDNYLYSYGVAKLPVSTSSLIIATQLAFTAGFAFLLVKQQFTAYSVNAVVLLTLGAVVLGVHAGSDRPAGESEKGYVVGFVVTVAAAGIYGLILPLVELSYRKGKQSASFDLVLEFQLIMGFVATLFATIGMLINKDFQAIGREAREYELGLGKYYGLAVASSMTWQLFFVGAVGVISYGSSLLSGVIITVLLPVTEVFAVVFYHEKFQAEKGISLFLSIWGFVSYSYGEIKHINSLKPAAAAAAHSSLSSSLSSTAVAPSSRPSV</sequence>
<evidence type="ECO:0000313" key="9">
    <source>
        <dbReference type="Proteomes" id="UP000595140"/>
    </source>
</evidence>
<keyword evidence="9" id="KW-1185">Reference proteome</keyword>
<feature type="transmembrane region" description="Helical" evidence="7">
    <location>
        <begin position="36"/>
        <end position="58"/>
    </location>
</feature>
<dbReference type="GO" id="GO:0005345">
    <property type="term" value="F:purine nucleobase transmembrane transporter activity"/>
    <property type="evidence" value="ECO:0007669"/>
    <property type="project" value="UniProtKB-UniRule"/>
</dbReference>
<dbReference type="GO" id="GO:0016020">
    <property type="term" value="C:membrane"/>
    <property type="evidence" value="ECO:0007669"/>
    <property type="project" value="UniProtKB-SubCell"/>
</dbReference>
<dbReference type="AlphaFoldDB" id="A0A484LCS0"/>
<dbReference type="PANTHER" id="PTHR31376:SF1">
    <property type="entry name" value="PURINE PERMEASE 2"/>
    <property type="match status" value="1"/>
</dbReference>
<dbReference type="SUPFAM" id="SSF103481">
    <property type="entry name" value="Multidrug resistance efflux transporter EmrE"/>
    <property type="match status" value="1"/>
</dbReference>
<feature type="transmembrane region" description="Helical" evidence="7">
    <location>
        <begin position="210"/>
        <end position="227"/>
    </location>
</feature>
<accession>A0A484LCS0</accession>
<dbReference type="Pfam" id="PF16913">
    <property type="entry name" value="PUNUT"/>
    <property type="match status" value="1"/>
</dbReference>
<proteinExistence type="inferred from homology"/>
<evidence type="ECO:0000256" key="2">
    <source>
        <dbReference type="ARBA" id="ARBA00006213"/>
    </source>
</evidence>